<dbReference type="InterPro" id="IPR043736">
    <property type="entry name" value="DUF5681"/>
</dbReference>
<dbReference type="Pfam" id="PF18932">
    <property type="entry name" value="DUF5681"/>
    <property type="match status" value="1"/>
</dbReference>
<proteinExistence type="predicted"/>
<organism evidence="3">
    <name type="scientific">Parabacteroides goldsteinii</name>
    <dbReference type="NCBI Taxonomy" id="328812"/>
    <lineage>
        <taxon>Bacteria</taxon>
        <taxon>Pseudomonadati</taxon>
        <taxon>Bacteroidota</taxon>
        <taxon>Bacteroidia</taxon>
        <taxon>Bacteroidales</taxon>
        <taxon>Tannerellaceae</taxon>
        <taxon>Parabacteroides</taxon>
    </lineage>
</organism>
<comment type="caution">
    <text evidence="3">The sequence shown here is derived from an EMBL/GenBank/DDBJ whole genome shotgun (WGS) entry which is preliminary data.</text>
</comment>
<sequence>MGQKKGQTGNPKGRPKGVPNKVTGTVKEWIQQVIDGNRKRFEKDLLALEPAERVKAISGLICYVLPKQQSVSIQEQINAEYDALERLIENAPDEAIDKITEKILKIREDKKYGQ</sequence>
<dbReference type="EMBL" id="WKLP01000008">
    <property type="protein sequence ID" value="MRY11309.1"/>
    <property type="molecule type" value="Genomic_DNA"/>
</dbReference>
<protein>
    <recommendedName>
        <fullName evidence="2">DUF5681 domain-containing protein</fullName>
    </recommendedName>
</protein>
<dbReference type="AlphaFoldDB" id="A0A6G1ZBL6"/>
<evidence type="ECO:0000259" key="2">
    <source>
        <dbReference type="Pfam" id="PF18932"/>
    </source>
</evidence>
<name>A0A6G1ZBL6_9BACT</name>
<dbReference type="RefSeq" id="WP_010801702.1">
    <property type="nucleotide sequence ID" value="NZ_AP031410.1"/>
</dbReference>
<feature type="compositionally biased region" description="Polar residues" evidence="1">
    <location>
        <begin position="1"/>
        <end position="10"/>
    </location>
</feature>
<feature type="region of interest" description="Disordered" evidence="1">
    <location>
        <begin position="1"/>
        <end position="21"/>
    </location>
</feature>
<gene>
    <name evidence="3" type="ORF">GKE01_07465</name>
</gene>
<evidence type="ECO:0000256" key="1">
    <source>
        <dbReference type="SAM" id="MobiDB-lite"/>
    </source>
</evidence>
<feature type="domain" description="DUF5681" evidence="2">
    <location>
        <begin position="4"/>
        <end position="43"/>
    </location>
</feature>
<accession>A0A6G1ZBL6</accession>
<reference evidence="3" key="1">
    <citation type="journal article" date="2019" name="Nat. Med.">
        <title>A library of human gut bacterial isolates paired with longitudinal multiomics data enables mechanistic microbiome research.</title>
        <authorList>
            <person name="Poyet M."/>
            <person name="Groussin M."/>
            <person name="Gibbons S.M."/>
            <person name="Avila-Pacheco J."/>
            <person name="Jiang X."/>
            <person name="Kearney S.M."/>
            <person name="Perrotta A.R."/>
            <person name="Berdy B."/>
            <person name="Zhao S."/>
            <person name="Lieberman T.D."/>
            <person name="Swanson P.K."/>
            <person name="Smith M."/>
            <person name="Roesemann S."/>
            <person name="Alexander J.E."/>
            <person name="Rich S.A."/>
            <person name="Livny J."/>
            <person name="Vlamakis H."/>
            <person name="Clish C."/>
            <person name="Bullock K."/>
            <person name="Deik A."/>
            <person name="Scott J."/>
            <person name="Pierce K.A."/>
            <person name="Xavier R.J."/>
            <person name="Alm E.J."/>
        </authorList>
    </citation>
    <scope>NUCLEOTIDE SEQUENCE</scope>
    <source>
        <strain evidence="3">BIOML-A4</strain>
    </source>
</reference>
<evidence type="ECO:0000313" key="3">
    <source>
        <dbReference type="EMBL" id="MRY11309.1"/>
    </source>
</evidence>